<evidence type="ECO:0000313" key="2">
    <source>
        <dbReference type="EMBL" id="QSE97299.1"/>
    </source>
</evidence>
<evidence type="ECO:0000259" key="1">
    <source>
        <dbReference type="Pfam" id="PF05099"/>
    </source>
</evidence>
<feature type="domain" description="Co-chaperone DjlA N-terminal" evidence="1">
    <location>
        <begin position="11"/>
        <end position="106"/>
    </location>
</feature>
<keyword evidence="3" id="KW-1185">Reference proteome</keyword>
<dbReference type="Gene3D" id="1.10.3680.10">
    <property type="entry name" value="TerB-like"/>
    <property type="match status" value="1"/>
</dbReference>
<protein>
    <submittedName>
        <fullName evidence="2">TerB family tellurite resistance protein</fullName>
    </submittedName>
</protein>
<dbReference type="KEGG" id="fuv:JR347_17205"/>
<organism evidence="2 3">
    <name type="scientific">Fulvivirga lutea</name>
    <dbReference type="NCBI Taxonomy" id="2810512"/>
    <lineage>
        <taxon>Bacteria</taxon>
        <taxon>Pseudomonadati</taxon>
        <taxon>Bacteroidota</taxon>
        <taxon>Cytophagia</taxon>
        <taxon>Cytophagales</taxon>
        <taxon>Fulvivirgaceae</taxon>
        <taxon>Fulvivirga</taxon>
    </lineage>
</organism>
<sequence>MPLKENPHLNILVMMAKIDGETDQAELELIRQIGASSNVSSEDIEAIIDQTRAEHNIPSIEHFTREQKVELMTNLVMVMKIDGRIDKEEMKFCWQVIKKLGYNEEALFDLVSTTYLDPSKAVDKSDIKKRAEKYLS</sequence>
<dbReference type="InterPro" id="IPR007791">
    <property type="entry name" value="DjlA_N"/>
</dbReference>
<dbReference type="RefSeq" id="WP_205721810.1">
    <property type="nucleotide sequence ID" value="NZ_CP070608.1"/>
</dbReference>
<reference evidence="2" key="1">
    <citation type="submission" date="2021-02" db="EMBL/GenBank/DDBJ databases">
        <title>Fulvivirga sp. S481 isolated from sea water.</title>
        <authorList>
            <person name="Bae S.S."/>
            <person name="Baek K."/>
        </authorList>
    </citation>
    <scope>NUCLEOTIDE SEQUENCE</scope>
    <source>
        <strain evidence="2">S481</strain>
    </source>
</reference>
<dbReference type="EMBL" id="CP070608">
    <property type="protein sequence ID" value="QSE97299.1"/>
    <property type="molecule type" value="Genomic_DNA"/>
</dbReference>
<evidence type="ECO:0000313" key="3">
    <source>
        <dbReference type="Proteomes" id="UP000662783"/>
    </source>
</evidence>
<dbReference type="AlphaFoldDB" id="A0A975A0E2"/>
<dbReference type="Proteomes" id="UP000662783">
    <property type="component" value="Chromosome"/>
</dbReference>
<dbReference type="InterPro" id="IPR029024">
    <property type="entry name" value="TerB-like"/>
</dbReference>
<dbReference type="CDD" id="cd07177">
    <property type="entry name" value="terB_like"/>
    <property type="match status" value="1"/>
</dbReference>
<name>A0A975A0E2_9BACT</name>
<accession>A0A975A0E2</accession>
<dbReference type="SUPFAM" id="SSF158682">
    <property type="entry name" value="TerB-like"/>
    <property type="match status" value="1"/>
</dbReference>
<gene>
    <name evidence="2" type="ORF">JR347_17205</name>
</gene>
<proteinExistence type="predicted"/>
<dbReference type="Pfam" id="PF05099">
    <property type="entry name" value="TerB"/>
    <property type="match status" value="1"/>
</dbReference>